<dbReference type="PANTHER" id="PTHR43267">
    <property type="entry name" value="TRNA THREONYLCARBAMOYLADENOSINE DEHYDRATASE"/>
    <property type="match status" value="1"/>
</dbReference>
<evidence type="ECO:0000259" key="1">
    <source>
        <dbReference type="Pfam" id="PF00899"/>
    </source>
</evidence>
<sequence length="296" mass="33646">MHDMADRTRYTATETGDDYYWERVKRNLGWLGNTPEEQRERQLKLKNAKIGVAGVGGIGGATAERLVRMGVQNLKVADPDTFEYSNINRQFGASVDTVGRNKAEVVAELVYNTTRDVNIEVFPEGITEETVDEFFEDCDYVLDKIELYEINARYTLHQAFRRSEQCKFMMLTPVFGHRTFFFKWTRDSMTAEDYFGVPAGEPMTEANARQLISRFIPEMPDYPGREVLDEWFIKNLECPIFAGTPPLAQGMLASRIGQAITGLDQLPGAVPLPVTPGYAMLDTQKWVAKTVEGVWW</sequence>
<dbReference type="InterPro" id="IPR035985">
    <property type="entry name" value="Ubiquitin-activating_enz"/>
</dbReference>
<evidence type="ECO:0000313" key="3">
    <source>
        <dbReference type="Proteomes" id="UP001596523"/>
    </source>
</evidence>
<dbReference type="Proteomes" id="UP001596523">
    <property type="component" value="Unassembled WGS sequence"/>
</dbReference>
<comment type="caution">
    <text evidence="2">The sequence shown here is derived from an EMBL/GenBank/DDBJ whole genome shotgun (WGS) entry which is preliminary data.</text>
</comment>
<dbReference type="Gene3D" id="3.40.50.720">
    <property type="entry name" value="NAD(P)-binding Rossmann-like Domain"/>
    <property type="match status" value="1"/>
</dbReference>
<gene>
    <name evidence="2" type="ORF">ACFQVC_34040</name>
</gene>
<name>A0ABW2JV43_9ACTN</name>
<keyword evidence="2" id="KW-0808">Transferase</keyword>
<dbReference type="GO" id="GO:0016779">
    <property type="term" value="F:nucleotidyltransferase activity"/>
    <property type="evidence" value="ECO:0007669"/>
    <property type="project" value="UniProtKB-KW"/>
</dbReference>
<feature type="domain" description="THIF-type NAD/FAD binding fold" evidence="1">
    <location>
        <begin position="39"/>
        <end position="164"/>
    </location>
</feature>
<dbReference type="EMBL" id="JBHTCF010000020">
    <property type="protein sequence ID" value="MFC7309217.1"/>
    <property type="molecule type" value="Genomic_DNA"/>
</dbReference>
<dbReference type="InterPro" id="IPR000594">
    <property type="entry name" value="ThiF_NAD_FAD-bd"/>
</dbReference>
<dbReference type="PANTHER" id="PTHR43267:SF1">
    <property type="entry name" value="TRNA THREONYLCARBAMOYLADENOSINE DEHYDRATASE"/>
    <property type="match status" value="1"/>
</dbReference>
<accession>A0ABW2JV43</accession>
<dbReference type="InterPro" id="IPR045886">
    <property type="entry name" value="ThiF/MoeB/HesA"/>
</dbReference>
<reference evidence="3" key="1">
    <citation type="journal article" date="2019" name="Int. J. Syst. Evol. Microbiol.">
        <title>The Global Catalogue of Microorganisms (GCM) 10K type strain sequencing project: providing services to taxonomists for standard genome sequencing and annotation.</title>
        <authorList>
            <consortium name="The Broad Institute Genomics Platform"/>
            <consortium name="The Broad Institute Genome Sequencing Center for Infectious Disease"/>
            <person name="Wu L."/>
            <person name="Ma J."/>
        </authorList>
    </citation>
    <scope>NUCLEOTIDE SEQUENCE [LARGE SCALE GENOMIC DNA]</scope>
    <source>
        <strain evidence="3">SYNS20</strain>
    </source>
</reference>
<proteinExistence type="predicted"/>
<organism evidence="2 3">
    <name type="scientific">Streptomyces monticola</name>
    <dbReference type="NCBI Taxonomy" id="2666263"/>
    <lineage>
        <taxon>Bacteria</taxon>
        <taxon>Bacillati</taxon>
        <taxon>Actinomycetota</taxon>
        <taxon>Actinomycetes</taxon>
        <taxon>Kitasatosporales</taxon>
        <taxon>Streptomycetaceae</taxon>
        <taxon>Streptomyces</taxon>
    </lineage>
</organism>
<dbReference type="SUPFAM" id="SSF69572">
    <property type="entry name" value="Activating enzymes of the ubiquitin-like proteins"/>
    <property type="match status" value="1"/>
</dbReference>
<dbReference type="CDD" id="cd01483">
    <property type="entry name" value="E1_enzyme_family"/>
    <property type="match status" value="1"/>
</dbReference>
<evidence type="ECO:0000313" key="2">
    <source>
        <dbReference type="EMBL" id="MFC7309217.1"/>
    </source>
</evidence>
<dbReference type="RefSeq" id="WP_381837938.1">
    <property type="nucleotide sequence ID" value="NZ_JBHTCF010000020.1"/>
</dbReference>
<protein>
    <submittedName>
        <fullName evidence="2">ThiF family adenylyltransferase</fullName>
    </submittedName>
</protein>
<keyword evidence="2" id="KW-0548">Nucleotidyltransferase</keyword>
<keyword evidence="3" id="KW-1185">Reference proteome</keyword>
<dbReference type="Pfam" id="PF00899">
    <property type="entry name" value="ThiF"/>
    <property type="match status" value="1"/>
</dbReference>